<name>A0A1B8GWU3_9PEZI</name>
<reference evidence="1 2" key="1">
    <citation type="submission" date="2016-03" db="EMBL/GenBank/DDBJ databases">
        <title>Comparative genomics of Pseudogymnoascus destructans, the fungus causing white-nose syndrome of bats.</title>
        <authorList>
            <person name="Palmer J.M."/>
            <person name="Drees K.P."/>
            <person name="Foster J.T."/>
            <person name="Lindner D.L."/>
        </authorList>
    </citation>
    <scope>NUCLEOTIDE SEQUENCE [LARGE SCALE GENOMIC DNA]</scope>
    <source>
        <strain evidence="1 2">UAMH 10579</strain>
    </source>
</reference>
<dbReference type="GeneID" id="28834953"/>
<sequence length="268" mass="28665">MAPASPIAVPPVTPRVLLDYILTSTSYPTTLLVCSPRAAFLSSLQNSASTSSTLQSSTSTLHLLSLSPHIQTIFTPTLSHLRAWLSVADSSCAAPAPASDPVSKDAIDTVKHGNGRSQLVVLGLVNMHKGTSEWSVQGLSSTAAALVEAGQRMGRKVVLVEEAGSDATREGEDDEGEPVGIEGVEAEGDLEEIHGLNDNGELVDDRPVEVEQVIKRQWGIYHKRLPMLNGSSKTDANDLEAATWSGRTVEVGIVLKRWFRFTGEDMIP</sequence>
<gene>
    <name evidence="1" type="ORF">VE01_01567</name>
</gene>
<dbReference type="AlphaFoldDB" id="A0A1B8GWU3"/>
<reference evidence="2" key="2">
    <citation type="journal article" date="2018" name="Nat. Commun.">
        <title>Extreme sensitivity to ultraviolet light in the fungal pathogen causing white-nose syndrome of bats.</title>
        <authorList>
            <person name="Palmer J.M."/>
            <person name="Drees K.P."/>
            <person name="Foster J.T."/>
            <person name="Lindner D.L."/>
        </authorList>
    </citation>
    <scope>NUCLEOTIDE SEQUENCE [LARGE SCALE GENOMIC DNA]</scope>
    <source>
        <strain evidence="2">UAMH 10579</strain>
    </source>
</reference>
<dbReference type="EMBL" id="KV460209">
    <property type="protein sequence ID" value="OBU00322.1"/>
    <property type="molecule type" value="Genomic_DNA"/>
</dbReference>
<protein>
    <submittedName>
        <fullName evidence="1">Uncharacterized protein</fullName>
    </submittedName>
</protein>
<dbReference type="Proteomes" id="UP000091956">
    <property type="component" value="Unassembled WGS sequence"/>
</dbReference>
<accession>A0A1B8GWU3</accession>
<evidence type="ECO:0000313" key="1">
    <source>
        <dbReference type="EMBL" id="OBU00322.1"/>
    </source>
</evidence>
<evidence type="ECO:0000313" key="2">
    <source>
        <dbReference type="Proteomes" id="UP000091956"/>
    </source>
</evidence>
<proteinExistence type="predicted"/>
<dbReference type="OrthoDB" id="5391496at2759"/>
<organism evidence="1 2">
    <name type="scientific">Pseudogymnoascus verrucosus</name>
    <dbReference type="NCBI Taxonomy" id="342668"/>
    <lineage>
        <taxon>Eukaryota</taxon>
        <taxon>Fungi</taxon>
        <taxon>Dikarya</taxon>
        <taxon>Ascomycota</taxon>
        <taxon>Pezizomycotina</taxon>
        <taxon>Leotiomycetes</taxon>
        <taxon>Thelebolales</taxon>
        <taxon>Thelebolaceae</taxon>
        <taxon>Pseudogymnoascus</taxon>
    </lineage>
</organism>
<keyword evidence="2" id="KW-1185">Reference proteome</keyword>
<dbReference type="RefSeq" id="XP_018134054.1">
    <property type="nucleotide sequence ID" value="XM_018271086.2"/>
</dbReference>